<gene>
    <name evidence="5" type="ORF">HK105_202848</name>
</gene>
<reference evidence="5 6" key="1">
    <citation type="submission" date="2023-09" db="EMBL/GenBank/DDBJ databases">
        <title>Pangenome analysis of Batrachochytrium dendrobatidis and related Chytrids.</title>
        <authorList>
            <person name="Yacoub M.N."/>
            <person name="Stajich J.E."/>
            <person name="James T.Y."/>
        </authorList>
    </citation>
    <scope>NUCLEOTIDE SEQUENCE [LARGE SCALE GENOMIC DNA]</scope>
    <source>
        <strain evidence="5 6">JEL0888</strain>
    </source>
</reference>
<feature type="coiled-coil region" evidence="2">
    <location>
        <begin position="74"/>
        <end position="174"/>
    </location>
</feature>
<feature type="domain" description="CASP C-terminal" evidence="4">
    <location>
        <begin position="249"/>
        <end position="516"/>
    </location>
</feature>
<evidence type="ECO:0000256" key="3">
    <source>
        <dbReference type="SAM" id="Phobius"/>
    </source>
</evidence>
<evidence type="ECO:0000259" key="4">
    <source>
        <dbReference type="Pfam" id="PF08172"/>
    </source>
</evidence>
<dbReference type="EMBL" id="JADGIZ020000010">
    <property type="protein sequence ID" value="KAL2917563.1"/>
    <property type="molecule type" value="Genomic_DNA"/>
</dbReference>
<evidence type="ECO:0000313" key="5">
    <source>
        <dbReference type="EMBL" id="KAL2917563.1"/>
    </source>
</evidence>
<evidence type="ECO:0000256" key="2">
    <source>
        <dbReference type="SAM" id="Coils"/>
    </source>
</evidence>
<feature type="transmembrane region" description="Helical" evidence="3">
    <location>
        <begin position="495"/>
        <end position="515"/>
    </location>
</feature>
<dbReference type="PANTHER" id="PTHR14043">
    <property type="entry name" value="CCAAT DISPLACEMENT PROTEIN-RELATED"/>
    <property type="match status" value="1"/>
</dbReference>
<keyword evidence="3" id="KW-0472">Membrane</keyword>
<protein>
    <recommendedName>
        <fullName evidence="4">CASP C-terminal domain-containing protein</fullName>
    </recommendedName>
</protein>
<dbReference type="Proteomes" id="UP001527925">
    <property type="component" value="Unassembled WGS sequence"/>
</dbReference>
<sequence>MVAEKVAQKEEEMKQVMDEKIRIYKETEHVLSRQVSHFKDQLAMLQTNHEVTQAKLVDETQKYDEGVAARLAELDIVLMDLERSNAKIVQLERETRLLKDQMNAPRDESENEILIKQQHERIREVEAENAEIAQKLDEALSAQRDAEYGAVQRIADLERDVASKSFEIAQMQARLAEFSDYDEIKRELDIIKGIEFDGFVDSEAPAAALDYPIERLLVAKNKKLQSDVMALKAELFEATSMLQECKDARAHAEHLLGESKALVAKLEGDLLRINESWASTATANTPSRRQTMSEGLESLMSDSLAKAAASELPSSVAVGPVGGLASAIGAGSSAEPSAVHEARPLVTSTDASIVPILTSQRDRYKRRFEELEQTTREQNQTLSDLRYEIANLKSDNVKLYEKLRYAETYSAARSQTQARGVSHSIINMGTADRRAAASDADAISSKYRGIYEESLDPFKQFHRQEEQRRFHSMNPAERAALSLTRLLSTNRYSRWIFVIYSAALHLLVFVTLYQLSLADCPTDGKPPKNIWSVHTGDSPAPR</sequence>
<dbReference type="Pfam" id="PF08172">
    <property type="entry name" value="CASP_C"/>
    <property type="match status" value="1"/>
</dbReference>
<keyword evidence="3" id="KW-1133">Transmembrane helix</keyword>
<accession>A0ABR4NDG4</accession>
<organism evidence="5 6">
    <name type="scientific">Polyrhizophydium stewartii</name>
    <dbReference type="NCBI Taxonomy" id="2732419"/>
    <lineage>
        <taxon>Eukaryota</taxon>
        <taxon>Fungi</taxon>
        <taxon>Fungi incertae sedis</taxon>
        <taxon>Chytridiomycota</taxon>
        <taxon>Chytridiomycota incertae sedis</taxon>
        <taxon>Chytridiomycetes</taxon>
        <taxon>Rhizophydiales</taxon>
        <taxon>Rhizophydiales incertae sedis</taxon>
        <taxon>Polyrhizophydium</taxon>
    </lineage>
</organism>
<evidence type="ECO:0000256" key="1">
    <source>
        <dbReference type="ARBA" id="ARBA00023054"/>
    </source>
</evidence>
<name>A0ABR4NDG4_9FUNG</name>
<keyword evidence="1 2" id="KW-0175">Coiled coil</keyword>
<proteinExistence type="predicted"/>
<keyword evidence="6" id="KW-1185">Reference proteome</keyword>
<comment type="caution">
    <text evidence="5">The sequence shown here is derived from an EMBL/GenBank/DDBJ whole genome shotgun (WGS) entry which is preliminary data.</text>
</comment>
<dbReference type="InterPro" id="IPR012955">
    <property type="entry name" value="CASP_C"/>
</dbReference>
<dbReference type="PANTHER" id="PTHR14043:SF2">
    <property type="entry name" value="HOMEOBOX PROTEIN CUT"/>
    <property type="match status" value="1"/>
</dbReference>
<feature type="coiled-coil region" evidence="2">
    <location>
        <begin position="354"/>
        <end position="402"/>
    </location>
</feature>
<keyword evidence="3" id="KW-0812">Transmembrane</keyword>
<evidence type="ECO:0000313" key="6">
    <source>
        <dbReference type="Proteomes" id="UP001527925"/>
    </source>
</evidence>